<evidence type="ECO:0000313" key="1">
    <source>
        <dbReference type="EMBL" id="KAG2588315.1"/>
    </source>
</evidence>
<accession>A0A8T0RT65</accession>
<keyword evidence="2" id="KW-1185">Reference proteome</keyword>
<gene>
    <name evidence="1" type="ORF">PVAP13_5NG213981</name>
</gene>
<dbReference type="Proteomes" id="UP000823388">
    <property type="component" value="Chromosome 5N"/>
</dbReference>
<evidence type="ECO:0000313" key="2">
    <source>
        <dbReference type="Proteomes" id="UP000823388"/>
    </source>
</evidence>
<reference evidence="1" key="1">
    <citation type="submission" date="2020-05" db="EMBL/GenBank/DDBJ databases">
        <title>WGS assembly of Panicum virgatum.</title>
        <authorList>
            <person name="Lovell J.T."/>
            <person name="Jenkins J."/>
            <person name="Shu S."/>
            <person name="Juenger T.E."/>
            <person name="Schmutz J."/>
        </authorList>
    </citation>
    <scope>NUCLEOTIDE SEQUENCE</scope>
    <source>
        <strain evidence="1">AP13</strain>
    </source>
</reference>
<comment type="caution">
    <text evidence="1">The sequence shown here is derived from an EMBL/GenBank/DDBJ whole genome shotgun (WGS) entry which is preliminary data.</text>
</comment>
<organism evidence="1 2">
    <name type="scientific">Panicum virgatum</name>
    <name type="common">Blackwell switchgrass</name>
    <dbReference type="NCBI Taxonomy" id="38727"/>
    <lineage>
        <taxon>Eukaryota</taxon>
        <taxon>Viridiplantae</taxon>
        <taxon>Streptophyta</taxon>
        <taxon>Embryophyta</taxon>
        <taxon>Tracheophyta</taxon>
        <taxon>Spermatophyta</taxon>
        <taxon>Magnoliopsida</taxon>
        <taxon>Liliopsida</taxon>
        <taxon>Poales</taxon>
        <taxon>Poaceae</taxon>
        <taxon>PACMAD clade</taxon>
        <taxon>Panicoideae</taxon>
        <taxon>Panicodae</taxon>
        <taxon>Paniceae</taxon>
        <taxon>Panicinae</taxon>
        <taxon>Panicum</taxon>
        <taxon>Panicum sect. Hiantes</taxon>
    </lineage>
</organism>
<name>A0A8T0RT65_PANVG</name>
<protein>
    <submittedName>
        <fullName evidence="1">Uncharacterized protein</fullName>
    </submittedName>
</protein>
<dbReference type="AlphaFoldDB" id="A0A8T0RT65"/>
<dbReference type="EMBL" id="CM029046">
    <property type="protein sequence ID" value="KAG2588315.1"/>
    <property type="molecule type" value="Genomic_DNA"/>
</dbReference>
<sequence length="106" mass="11733">MATLTYNVYYGLLENTSTYSYFRLENVTVRGVALAPHAAHERPTIGCFGASTLSLLDWFRMQVLWLLGLRLADGHSLLCTLAHGSMHAPCSLASTPFPSLSCMIFY</sequence>
<proteinExistence type="predicted"/>